<feature type="compositionally biased region" description="Basic and acidic residues" evidence="2">
    <location>
        <begin position="370"/>
        <end position="388"/>
    </location>
</feature>
<feature type="region of interest" description="Disordered" evidence="2">
    <location>
        <begin position="72"/>
        <end position="133"/>
    </location>
</feature>
<evidence type="ECO:0000256" key="1">
    <source>
        <dbReference type="SAM" id="Coils"/>
    </source>
</evidence>
<keyword evidence="1" id="KW-0175">Coiled coil</keyword>
<reference evidence="4" key="1">
    <citation type="submission" date="2021-10" db="EMBL/GenBank/DDBJ databases">
        <title>Tropical sea cucumber genome reveals ecological adaptation and Cuvierian tubules defense mechanism.</title>
        <authorList>
            <person name="Chen T."/>
        </authorList>
    </citation>
    <scope>NUCLEOTIDE SEQUENCE</scope>
    <source>
        <strain evidence="4">Nanhai2018</strain>
        <tissue evidence="4">Muscle</tissue>
    </source>
</reference>
<sequence>MEERLVSIVKRSAIQGIPDVTTVKEGEVHRVKYQHDKKTYDAKVLKISDDINILKKMEQDVAEGLANALEEQIEPPTHEEEEVTVTQRDQNKDGTRQEKGKKAVNAVSKKKRPAEKQSEKSKEQKVDHLGPLSQVKAKAAAQREVFKNMVTEQAFMALPPQEDLASDCQTSMESAAPLAPAANYVGDLEDTWPHSLPRTSSPLPLSAPSCAWGQGQPSYLQELREVSNFANTIMDPVQQDHLLTENRELKTRIQSLEAQLQMATDTSLIASTSDCSAGTPVLPIVAEKNCQFLEHLAAALRKNRECSQLNQSSAEVLSDVSISTSMDSLDFSMDISDVSEYACVTLIENRVPHVEQAISSDSESEEVTGESEKVTGESEKVTETSESTQEAKVELVAGMGVFISKTQYSTLMLMSKSKTASQFVRVVLLTLFTTTELKRGSAVGGRVSLKDGQKSRSLPLDPKRMAALKAFVLKRYRTDACPVALKEAEFNRIINCKCGELRAASRKDKS</sequence>
<dbReference type="PROSITE" id="PS51457">
    <property type="entry name" value="BEN"/>
    <property type="match status" value="1"/>
</dbReference>
<dbReference type="GO" id="GO:0003677">
    <property type="term" value="F:DNA binding"/>
    <property type="evidence" value="ECO:0007669"/>
    <property type="project" value="InterPro"/>
</dbReference>
<feature type="compositionally biased region" description="Basic and acidic residues" evidence="2">
    <location>
        <begin position="89"/>
        <end position="101"/>
    </location>
</feature>
<dbReference type="Proteomes" id="UP001152320">
    <property type="component" value="Chromosome 18"/>
</dbReference>
<dbReference type="Gene3D" id="1.10.10.2590">
    <property type="entry name" value="BEN domain"/>
    <property type="match status" value="1"/>
</dbReference>
<proteinExistence type="predicted"/>
<evidence type="ECO:0000313" key="4">
    <source>
        <dbReference type="EMBL" id="KAJ8025169.1"/>
    </source>
</evidence>
<feature type="compositionally biased region" description="Basic and acidic residues" evidence="2">
    <location>
        <begin position="114"/>
        <end position="128"/>
    </location>
</feature>
<keyword evidence="5" id="KW-1185">Reference proteome</keyword>
<evidence type="ECO:0000313" key="5">
    <source>
        <dbReference type="Proteomes" id="UP001152320"/>
    </source>
</evidence>
<dbReference type="AlphaFoldDB" id="A0A9Q0YR93"/>
<dbReference type="EMBL" id="JAIZAY010000018">
    <property type="protein sequence ID" value="KAJ8025169.1"/>
    <property type="molecule type" value="Genomic_DNA"/>
</dbReference>
<evidence type="ECO:0000256" key="2">
    <source>
        <dbReference type="SAM" id="MobiDB-lite"/>
    </source>
</evidence>
<dbReference type="InterPro" id="IPR018379">
    <property type="entry name" value="BEN_domain"/>
</dbReference>
<feature type="coiled-coil region" evidence="1">
    <location>
        <begin position="239"/>
        <end position="266"/>
    </location>
</feature>
<protein>
    <recommendedName>
        <fullName evidence="3">BEN domain-containing protein</fullName>
    </recommendedName>
</protein>
<comment type="caution">
    <text evidence="4">The sequence shown here is derived from an EMBL/GenBank/DDBJ whole genome shotgun (WGS) entry which is preliminary data.</text>
</comment>
<gene>
    <name evidence="4" type="ORF">HOLleu_35297</name>
</gene>
<accession>A0A9Q0YR93</accession>
<dbReference type="SMART" id="SM01025">
    <property type="entry name" value="BEN"/>
    <property type="match status" value="1"/>
</dbReference>
<feature type="region of interest" description="Disordered" evidence="2">
    <location>
        <begin position="356"/>
        <end position="388"/>
    </location>
</feature>
<organism evidence="4 5">
    <name type="scientific">Holothuria leucospilota</name>
    <name type="common">Black long sea cucumber</name>
    <name type="synonym">Mertensiothuria leucospilota</name>
    <dbReference type="NCBI Taxonomy" id="206669"/>
    <lineage>
        <taxon>Eukaryota</taxon>
        <taxon>Metazoa</taxon>
        <taxon>Echinodermata</taxon>
        <taxon>Eleutherozoa</taxon>
        <taxon>Echinozoa</taxon>
        <taxon>Holothuroidea</taxon>
        <taxon>Aspidochirotacea</taxon>
        <taxon>Aspidochirotida</taxon>
        <taxon>Holothuriidae</taxon>
        <taxon>Holothuria</taxon>
    </lineage>
</organism>
<feature type="domain" description="BEN" evidence="3">
    <location>
        <begin position="398"/>
        <end position="505"/>
    </location>
</feature>
<dbReference type="OrthoDB" id="10261408at2759"/>
<evidence type="ECO:0000259" key="3">
    <source>
        <dbReference type="PROSITE" id="PS51457"/>
    </source>
</evidence>
<name>A0A9Q0YR93_HOLLE</name>